<dbReference type="PANTHER" id="PTHR30287">
    <property type="entry name" value="MEMBRANE COMPONENT OF PREDICTED ABC SUPERFAMILY METABOLITE UPTAKE TRANSPORTER"/>
    <property type="match status" value="1"/>
</dbReference>
<proteinExistence type="predicted"/>
<keyword evidence="4 6" id="KW-1133">Transmembrane helix</keyword>
<dbReference type="RefSeq" id="WP_275680762.1">
    <property type="nucleotide sequence ID" value="NZ_JAJLJH010000001.1"/>
</dbReference>
<evidence type="ECO:0000313" key="9">
    <source>
        <dbReference type="Proteomes" id="UP001139353"/>
    </source>
</evidence>
<dbReference type="GO" id="GO:0005886">
    <property type="term" value="C:plasma membrane"/>
    <property type="evidence" value="ECO:0007669"/>
    <property type="project" value="UniProtKB-SubCell"/>
</dbReference>
<feature type="transmembrane region" description="Helical" evidence="6">
    <location>
        <begin position="376"/>
        <end position="396"/>
    </location>
</feature>
<feature type="domain" description="ABC3 transporter permease C-terminal" evidence="7">
    <location>
        <begin position="285"/>
        <end position="403"/>
    </location>
</feature>
<evidence type="ECO:0000259" key="7">
    <source>
        <dbReference type="Pfam" id="PF02687"/>
    </source>
</evidence>
<feature type="transmembrane region" description="Helical" evidence="6">
    <location>
        <begin position="489"/>
        <end position="515"/>
    </location>
</feature>
<comment type="subcellular location">
    <subcellularLocation>
        <location evidence="1">Cell membrane</location>
        <topology evidence="1">Multi-pass membrane protein</topology>
    </subcellularLocation>
</comment>
<dbReference type="InterPro" id="IPR003838">
    <property type="entry name" value="ABC3_permease_C"/>
</dbReference>
<dbReference type="Pfam" id="PF02687">
    <property type="entry name" value="FtsX"/>
    <property type="match status" value="2"/>
</dbReference>
<evidence type="ECO:0000256" key="2">
    <source>
        <dbReference type="ARBA" id="ARBA00022475"/>
    </source>
</evidence>
<protein>
    <submittedName>
        <fullName evidence="8">ABC transporter permease</fullName>
    </submittedName>
</protein>
<dbReference type="EMBL" id="JAJLJH010000001">
    <property type="protein sequence ID" value="MCK9684739.1"/>
    <property type="molecule type" value="Genomic_DNA"/>
</dbReference>
<dbReference type="Proteomes" id="UP001139353">
    <property type="component" value="Unassembled WGS sequence"/>
</dbReference>
<keyword evidence="9" id="KW-1185">Reference proteome</keyword>
<name>A0A9X2C0G6_9BURK</name>
<evidence type="ECO:0000256" key="1">
    <source>
        <dbReference type="ARBA" id="ARBA00004651"/>
    </source>
</evidence>
<feature type="transmembrane region" description="Helical" evidence="6">
    <location>
        <begin position="734"/>
        <end position="753"/>
    </location>
</feature>
<feature type="transmembrane region" description="Helical" evidence="6">
    <location>
        <begin position="818"/>
        <end position="840"/>
    </location>
</feature>
<dbReference type="InterPro" id="IPR038766">
    <property type="entry name" value="Membrane_comp_ABC_pdt"/>
</dbReference>
<feature type="transmembrane region" description="Helical" evidence="6">
    <location>
        <begin position="783"/>
        <end position="806"/>
    </location>
</feature>
<evidence type="ECO:0000313" key="8">
    <source>
        <dbReference type="EMBL" id="MCK9684739.1"/>
    </source>
</evidence>
<reference evidence="8" key="1">
    <citation type="submission" date="2021-11" db="EMBL/GenBank/DDBJ databases">
        <title>BS-T2-15 a new species belonging to the Comamonadaceae family isolated from the soil of a French oak forest.</title>
        <authorList>
            <person name="Mieszkin S."/>
            <person name="Alain K."/>
        </authorList>
    </citation>
    <scope>NUCLEOTIDE SEQUENCE</scope>
    <source>
        <strain evidence="8">BS-T2-15</strain>
    </source>
</reference>
<evidence type="ECO:0000256" key="4">
    <source>
        <dbReference type="ARBA" id="ARBA00022989"/>
    </source>
</evidence>
<evidence type="ECO:0000256" key="3">
    <source>
        <dbReference type="ARBA" id="ARBA00022692"/>
    </source>
</evidence>
<feature type="transmembrane region" description="Helical" evidence="6">
    <location>
        <begin position="282"/>
        <end position="302"/>
    </location>
</feature>
<feature type="transmembrane region" description="Helical" evidence="6">
    <location>
        <begin position="334"/>
        <end position="364"/>
    </location>
</feature>
<gene>
    <name evidence="8" type="ORF">LPC04_03350</name>
</gene>
<feature type="transmembrane region" description="Helical" evidence="6">
    <location>
        <begin position="416"/>
        <end position="437"/>
    </location>
</feature>
<feature type="transmembrane region" description="Helical" evidence="6">
    <location>
        <begin position="443"/>
        <end position="468"/>
    </location>
</feature>
<dbReference type="PANTHER" id="PTHR30287:SF1">
    <property type="entry name" value="INNER MEMBRANE PROTEIN"/>
    <property type="match status" value="1"/>
</dbReference>
<comment type="caution">
    <text evidence="8">The sequence shown here is derived from an EMBL/GenBank/DDBJ whole genome shotgun (WGS) entry which is preliminary data.</text>
</comment>
<keyword evidence="2" id="KW-1003">Cell membrane</keyword>
<feature type="domain" description="ABC3 transporter permease C-terminal" evidence="7">
    <location>
        <begin position="735"/>
        <end position="842"/>
    </location>
</feature>
<keyword evidence="3 6" id="KW-0812">Transmembrane</keyword>
<accession>A0A9X2C0G6</accession>
<evidence type="ECO:0000256" key="6">
    <source>
        <dbReference type="SAM" id="Phobius"/>
    </source>
</evidence>
<evidence type="ECO:0000256" key="5">
    <source>
        <dbReference type="ARBA" id="ARBA00023136"/>
    </source>
</evidence>
<sequence>MTIPSTTTNEPRRPQASVWRLAGRQVWRDFIAGELRLLLWAVVLAVGALTAVGFFADRMRSGLVRDAAQLLGGDTVVLGDKPLASAFMQEALRRGFVVGQAANFPSMARAGAAQGGAARLAAVKAVDAAYPLRGTIDVRFGETAPVQSLKQAPAAGTVWIDPALANALALKVGDGLELGDATLRIAALIAIEPDRGTGFSALAPRVMLNVADLPATGLVQPSSRITWRLAVGAPNGDDKAAGAYADWAKAKIKTDGLRGMHVENLTTGRPEMTQTVDRAQQFLSLVALLTALLSAVAVAVAARDFAQRHLDDCAMLRVLGETQNRIAAVHAIEFFGLGLVASVVGLGLGFVLHLGFVALLTAWLPNGLPWPGPMPALLGVGVGLTLLLGFGLPPVLQLARVPPLRVLRRDVGTPKVASLGVLAGAFLGFAALMMVAARDVKLALISVGGFAGAALLFALVGWLAVLALRRFVPETRAPRWLVLATRAIAARPAFAVLQVSSMAIGLMALWVLILLRTDLIDSWRAATPPDAPNRFVINIQPDQAQAYRDMLKAAGVHDDDWFPMIRGRLISINDEPIAKRYKPESDASNMIQRELNLSHMREQPPGTKIVAGKWVPDESDGLSVEEGLAKTLGLKLGDKMQFDVGGVPVSGHVTTLRKVDWGSMRVNFFVMFPRTSMGDLPLSYISAFKAPSTAAPAFDNRLAAQFPNVTAIDVSATIAQVQGVLDQVIHAVELLFAFALVAGLVVLVATVSATREARAREFAVMRAVGASGSLLGRVQQVELLGVGALAGLLAASAAVAVGWGLATWVFEFHWNPPWWVPFAGAASGAALALAAGWWSLHEVLARPVMETLRRAAQE</sequence>
<organism evidence="8 9">
    <name type="scientific">Scleromatobacter humisilvae</name>
    <dbReference type="NCBI Taxonomy" id="2897159"/>
    <lineage>
        <taxon>Bacteria</taxon>
        <taxon>Pseudomonadati</taxon>
        <taxon>Pseudomonadota</taxon>
        <taxon>Betaproteobacteria</taxon>
        <taxon>Burkholderiales</taxon>
        <taxon>Sphaerotilaceae</taxon>
        <taxon>Scleromatobacter</taxon>
    </lineage>
</organism>
<feature type="transmembrane region" description="Helical" evidence="6">
    <location>
        <begin position="37"/>
        <end position="56"/>
    </location>
</feature>
<keyword evidence="5 6" id="KW-0472">Membrane</keyword>
<dbReference type="AlphaFoldDB" id="A0A9X2C0G6"/>